<dbReference type="EMBL" id="AAOE01000005">
    <property type="protein sequence ID" value="EAR10175.1"/>
    <property type="molecule type" value="Genomic_DNA"/>
</dbReference>
<dbReference type="HOGENOM" id="CLU_2247877_0_0_6"/>
<dbReference type="Proteomes" id="UP000005953">
    <property type="component" value="Unassembled WGS sequence"/>
</dbReference>
<feature type="transmembrane region" description="Helical" evidence="1">
    <location>
        <begin position="29"/>
        <end position="49"/>
    </location>
</feature>
<evidence type="ECO:0008006" key="4">
    <source>
        <dbReference type="Google" id="ProtNLM"/>
    </source>
</evidence>
<organism evidence="2 3">
    <name type="scientific">Reinekea blandensis MED297</name>
    <dbReference type="NCBI Taxonomy" id="314283"/>
    <lineage>
        <taxon>Bacteria</taxon>
        <taxon>Pseudomonadati</taxon>
        <taxon>Pseudomonadota</taxon>
        <taxon>Gammaproteobacteria</taxon>
        <taxon>Oceanospirillales</taxon>
        <taxon>Saccharospirillaceae</taxon>
        <taxon>Reinekea</taxon>
    </lineage>
</organism>
<comment type="caution">
    <text evidence="2">The sequence shown here is derived from an EMBL/GenBank/DDBJ whole genome shotgun (WGS) entry which is preliminary data.</text>
</comment>
<sequence length="104" mass="10951">MINLLMILGMITVTWGVRALPFVLPDIRFSPAVLNVLNCVPAAVLAALVAEPVLSSAVEQGTALTPEVLAAALCVFMGLMRLPMLVVVVVGMAGYWGLRVFIGS</sequence>
<dbReference type="Pfam" id="PF05437">
    <property type="entry name" value="AzlD"/>
    <property type="match status" value="1"/>
</dbReference>
<gene>
    <name evidence="2" type="ORF">MED297_13167</name>
</gene>
<evidence type="ECO:0000256" key="1">
    <source>
        <dbReference type="SAM" id="Phobius"/>
    </source>
</evidence>
<reference evidence="2 3" key="1">
    <citation type="submission" date="2006-02" db="EMBL/GenBank/DDBJ databases">
        <authorList>
            <person name="Pinhassi J."/>
            <person name="Pedros-Alio C."/>
            <person name="Ferriera S."/>
            <person name="Johnson J."/>
            <person name="Kravitz S."/>
            <person name="Halpern A."/>
            <person name="Remington K."/>
            <person name="Beeson K."/>
            <person name="Tran B."/>
            <person name="Rogers Y.-H."/>
            <person name="Friedman R."/>
            <person name="Venter J.C."/>
        </authorList>
    </citation>
    <scope>NUCLEOTIDE SEQUENCE [LARGE SCALE GENOMIC DNA]</scope>
    <source>
        <strain evidence="2 3">MED297</strain>
    </source>
</reference>
<dbReference type="AlphaFoldDB" id="A4BCA9"/>
<keyword evidence="1" id="KW-1133">Transmembrane helix</keyword>
<evidence type="ECO:0000313" key="2">
    <source>
        <dbReference type="EMBL" id="EAR10175.1"/>
    </source>
</evidence>
<keyword evidence="1" id="KW-0472">Membrane</keyword>
<keyword evidence="3" id="KW-1185">Reference proteome</keyword>
<keyword evidence="1" id="KW-0812">Transmembrane</keyword>
<feature type="transmembrane region" description="Helical" evidence="1">
    <location>
        <begin position="69"/>
        <end position="98"/>
    </location>
</feature>
<dbReference type="STRING" id="314283.MED297_13167"/>
<evidence type="ECO:0000313" key="3">
    <source>
        <dbReference type="Proteomes" id="UP000005953"/>
    </source>
</evidence>
<dbReference type="InterPro" id="IPR008407">
    <property type="entry name" value="Brnchd-chn_aa_trnsp_AzlD"/>
</dbReference>
<proteinExistence type="predicted"/>
<protein>
    <recommendedName>
        <fullName evidence="4">AzlD domain-containing protein</fullName>
    </recommendedName>
</protein>
<accession>A4BCA9</accession>
<name>A4BCA9_9GAMM</name>